<feature type="transmembrane region" description="Helical" evidence="6">
    <location>
        <begin position="57"/>
        <end position="77"/>
    </location>
</feature>
<feature type="transmembrane region" description="Helical" evidence="6">
    <location>
        <begin position="282"/>
        <end position="307"/>
    </location>
</feature>
<dbReference type="Gene3D" id="1.20.1250.20">
    <property type="entry name" value="MFS general substrate transporter like domains"/>
    <property type="match status" value="2"/>
</dbReference>
<evidence type="ECO:0000256" key="5">
    <source>
        <dbReference type="SAM" id="MobiDB-lite"/>
    </source>
</evidence>
<evidence type="ECO:0000313" key="8">
    <source>
        <dbReference type="Proteomes" id="UP001063166"/>
    </source>
</evidence>
<comment type="caution">
    <text evidence="7">The sequence shown here is derived from an EMBL/GenBank/DDBJ whole genome shotgun (WGS) entry which is preliminary data.</text>
</comment>
<feature type="transmembrane region" description="Helical" evidence="6">
    <location>
        <begin position="446"/>
        <end position="464"/>
    </location>
</feature>
<feature type="transmembrane region" description="Helical" evidence="6">
    <location>
        <begin position="153"/>
        <end position="171"/>
    </location>
</feature>
<evidence type="ECO:0000256" key="4">
    <source>
        <dbReference type="ARBA" id="ARBA00023136"/>
    </source>
</evidence>
<evidence type="ECO:0000256" key="6">
    <source>
        <dbReference type="SAM" id="Phobius"/>
    </source>
</evidence>
<keyword evidence="2 6" id="KW-0812">Transmembrane</keyword>
<evidence type="ECO:0000256" key="1">
    <source>
        <dbReference type="ARBA" id="ARBA00004141"/>
    </source>
</evidence>
<protein>
    <submittedName>
        <fullName evidence="7">MFS general substrate transporter</fullName>
    </submittedName>
</protein>
<keyword evidence="8" id="KW-1185">Reference proteome</keyword>
<dbReference type="PANTHER" id="PTHR10924">
    <property type="entry name" value="MAJOR FACILITATOR SUPERFAMILY PROTEIN-RELATED"/>
    <property type="match status" value="1"/>
</dbReference>
<dbReference type="OrthoDB" id="422206at2759"/>
<dbReference type="InterPro" id="IPR049680">
    <property type="entry name" value="FLVCR1-2_SLC49-like"/>
</dbReference>
<keyword evidence="3 6" id="KW-1133">Transmembrane helix</keyword>
<sequence>MTLDHKPRLSAPPSQDMSEGKASLDPISLETRSVEQMQIEHFPGSEVTVYRLYKRRFLGLIGLVLLNVIAAMSWPWFGPISNNMVKEFGFTLNEVNWLGNIVSLVYLPTALIIPTMVTRYGIRRSCDIGAGMLIISAWLRYAGTVKSLSPQHSYALIIVGQFFAAIAQPIYQVVGPKYSETWFDLKGRTTATMIAAISNPVGGALGQLLSPLVGDTRQSILVLGIISTAITPFVLLIGSAPPSPPTYAGSKPSLSLPSLLRAMAGLKTSQDSHMTIRERIDFAIVTLIFGTLVGGSNSFAILTAQIMEPMGYTSDQSGFLGACMLLTGIVAAVVTAPLFDRVFTHRLAFSAKMLVPVTAGAWLSLIWAVRPHNLGGLFAIMTLIGVCSVTMLPVGLELGCELTRNANASSAVLWFTGNLFSVIFVLSEGALRAGPDADPPFNMRRALIFNGTIIMVSASLVFLLQGRQVRKERDEQKLQGLVETGAA</sequence>
<dbReference type="Pfam" id="PF07690">
    <property type="entry name" value="MFS_1"/>
    <property type="match status" value="1"/>
</dbReference>
<organism evidence="7 8">
    <name type="scientific">Lyophyllum shimeji</name>
    <name type="common">Hon-shimeji</name>
    <name type="synonym">Tricholoma shimeji</name>
    <dbReference type="NCBI Taxonomy" id="47721"/>
    <lineage>
        <taxon>Eukaryota</taxon>
        <taxon>Fungi</taxon>
        <taxon>Dikarya</taxon>
        <taxon>Basidiomycota</taxon>
        <taxon>Agaricomycotina</taxon>
        <taxon>Agaricomycetes</taxon>
        <taxon>Agaricomycetidae</taxon>
        <taxon>Agaricales</taxon>
        <taxon>Tricholomatineae</taxon>
        <taxon>Lyophyllaceae</taxon>
        <taxon>Lyophyllum</taxon>
    </lineage>
</organism>
<dbReference type="InterPro" id="IPR011701">
    <property type="entry name" value="MFS"/>
</dbReference>
<feature type="transmembrane region" description="Helical" evidence="6">
    <location>
        <begin position="219"/>
        <end position="237"/>
    </location>
</feature>
<dbReference type="GO" id="GO:0016020">
    <property type="term" value="C:membrane"/>
    <property type="evidence" value="ECO:0007669"/>
    <property type="project" value="UniProtKB-SubCell"/>
</dbReference>
<gene>
    <name evidence="7" type="ORF">LshimejAT787_0407360</name>
</gene>
<evidence type="ECO:0000313" key="7">
    <source>
        <dbReference type="EMBL" id="GLB37685.1"/>
    </source>
</evidence>
<evidence type="ECO:0000256" key="2">
    <source>
        <dbReference type="ARBA" id="ARBA00022692"/>
    </source>
</evidence>
<dbReference type="GO" id="GO:0022857">
    <property type="term" value="F:transmembrane transporter activity"/>
    <property type="evidence" value="ECO:0007669"/>
    <property type="project" value="InterPro"/>
</dbReference>
<dbReference type="PANTHER" id="PTHR10924:SF6">
    <property type="entry name" value="SOLUTE CARRIER FAMILY 49 MEMBER A3"/>
    <property type="match status" value="1"/>
</dbReference>
<proteinExistence type="predicted"/>
<evidence type="ECO:0000256" key="3">
    <source>
        <dbReference type="ARBA" id="ARBA00022989"/>
    </source>
</evidence>
<name>A0A9P3PKP1_LYOSH</name>
<dbReference type="EMBL" id="BRPK01000004">
    <property type="protein sequence ID" value="GLB37685.1"/>
    <property type="molecule type" value="Genomic_DNA"/>
</dbReference>
<dbReference type="SUPFAM" id="SSF103473">
    <property type="entry name" value="MFS general substrate transporter"/>
    <property type="match status" value="1"/>
</dbReference>
<dbReference type="AlphaFoldDB" id="A0A9P3PKP1"/>
<feature type="transmembrane region" description="Helical" evidence="6">
    <location>
        <begin position="408"/>
        <end position="426"/>
    </location>
</feature>
<dbReference type="InterPro" id="IPR036259">
    <property type="entry name" value="MFS_trans_sf"/>
</dbReference>
<feature type="transmembrane region" description="Helical" evidence="6">
    <location>
        <begin position="375"/>
        <end position="396"/>
    </location>
</feature>
<feature type="transmembrane region" description="Helical" evidence="6">
    <location>
        <begin position="192"/>
        <end position="213"/>
    </location>
</feature>
<keyword evidence="4 6" id="KW-0472">Membrane</keyword>
<feature type="transmembrane region" description="Helical" evidence="6">
    <location>
        <begin position="319"/>
        <end position="339"/>
    </location>
</feature>
<dbReference type="Proteomes" id="UP001063166">
    <property type="component" value="Unassembled WGS sequence"/>
</dbReference>
<reference evidence="7" key="1">
    <citation type="submission" date="2022-07" db="EMBL/GenBank/DDBJ databases">
        <title>The genome of Lyophyllum shimeji provides insight into the initial evolution of ectomycorrhizal fungal genome.</title>
        <authorList>
            <person name="Kobayashi Y."/>
            <person name="Shibata T."/>
            <person name="Hirakawa H."/>
            <person name="Shigenobu S."/>
            <person name="Nishiyama T."/>
            <person name="Yamada A."/>
            <person name="Hasebe M."/>
            <person name="Kawaguchi M."/>
        </authorList>
    </citation>
    <scope>NUCLEOTIDE SEQUENCE</scope>
    <source>
        <strain evidence="7">AT787</strain>
    </source>
</reference>
<feature type="transmembrane region" description="Helical" evidence="6">
    <location>
        <begin position="97"/>
        <end position="117"/>
    </location>
</feature>
<feature type="region of interest" description="Disordered" evidence="5">
    <location>
        <begin position="1"/>
        <end position="22"/>
    </location>
</feature>
<accession>A0A9P3PKP1</accession>
<comment type="subcellular location">
    <subcellularLocation>
        <location evidence="1">Membrane</location>
        <topology evidence="1">Multi-pass membrane protein</topology>
    </subcellularLocation>
</comment>